<evidence type="ECO:0000256" key="1">
    <source>
        <dbReference type="SAM" id="MobiDB-lite"/>
    </source>
</evidence>
<dbReference type="EMBL" id="JANQDX010000005">
    <property type="protein sequence ID" value="KAL0924607.1"/>
    <property type="molecule type" value="Genomic_DNA"/>
</dbReference>
<feature type="compositionally biased region" description="Basic and acidic residues" evidence="1">
    <location>
        <begin position="1"/>
        <end position="10"/>
    </location>
</feature>
<accession>A0ABD0VPS7</accession>
<protein>
    <submittedName>
        <fullName evidence="2">Uncharacterized protein</fullName>
    </submittedName>
</protein>
<feature type="compositionally biased region" description="Basic and acidic residues" evidence="1">
    <location>
        <begin position="39"/>
        <end position="60"/>
    </location>
</feature>
<dbReference type="AlphaFoldDB" id="A0ABD0VPS7"/>
<gene>
    <name evidence="2" type="ORF">M5K25_005451</name>
</gene>
<organism evidence="2 3">
    <name type="scientific">Dendrobium thyrsiflorum</name>
    <name type="common">Pinecone-like raceme dendrobium</name>
    <name type="synonym">Orchid</name>
    <dbReference type="NCBI Taxonomy" id="117978"/>
    <lineage>
        <taxon>Eukaryota</taxon>
        <taxon>Viridiplantae</taxon>
        <taxon>Streptophyta</taxon>
        <taxon>Embryophyta</taxon>
        <taxon>Tracheophyta</taxon>
        <taxon>Spermatophyta</taxon>
        <taxon>Magnoliopsida</taxon>
        <taxon>Liliopsida</taxon>
        <taxon>Asparagales</taxon>
        <taxon>Orchidaceae</taxon>
        <taxon>Epidendroideae</taxon>
        <taxon>Malaxideae</taxon>
        <taxon>Dendrobiinae</taxon>
        <taxon>Dendrobium</taxon>
    </lineage>
</organism>
<proteinExistence type="predicted"/>
<feature type="region of interest" description="Disordered" evidence="1">
    <location>
        <begin position="1"/>
        <end position="96"/>
    </location>
</feature>
<keyword evidence="3" id="KW-1185">Reference proteome</keyword>
<evidence type="ECO:0000313" key="2">
    <source>
        <dbReference type="EMBL" id="KAL0924607.1"/>
    </source>
</evidence>
<reference evidence="2 3" key="1">
    <citation type="journal article" date="2024" name="Plant Biotechnol. J.">
        <title>Dendrobium thyrsiflorum genome and its molecular insights into genes involved in important horticultural traits.</title>
        <authorList>
            <person name="Chen B."/>
            <person name="Wang J.Y."/>
            <person name="Zheng P.J."/>
            <person name="Li K.L."/>
            <person name="Liang Y.M."/>
            <person name="Chen X.F."/>
            <person name="Zhang C."/>
            <person name="Zhao X."/>
            <person name="He X."/>
            <person name="Zhang G.Q."/>
            <person name="Liu Z.J."/>
            <person name="Xu Q."/>
        </authorList>
    </citation>
    <scope>NUCLEOTIDE SEQUENCE [LARGE SCALE GENOMIC DNA]</scope>
    <source>
        <strain evidence="2">GZMU011</strain>
    </source>
</reference>
<comment type="caution">
    <text evidence="2">The sequence shown here is derived from an EMBL/GenBank/DDBJ whole genome shotgun (WGS) entry which is preliminary data.</text>
</comment>
<name>A0ABD0VPS7_DENTH</name>
<evidence type="ECO:0000313" key="3">
    <source>
        <dbReference type="Proteomes" id="UP001552299"/>
    </source>
</evidence>
<dbReference type="Proteomes" id="UP001552299">
    <property type="component" value="Unassembled WGS sequence"/>
</dbReference>
<sequence>MRKLQADKAKSCQTGFERPQGGINPPSPLWTVNPGNLADLRDLAEEAREREKDSYLHSERPPVVASDQNVVTCDPTGRNVVEGAKSNSNEGAKEATRAKLYLTPCNEVEQQHETEKMKRKP</sequence>